<evidence type="ECO:0000313" key="5">
    <source>
        <dbReference type="EMBL" id="PSV01190.1"/>
    </source>
</evidence>
<feature type="domain" description="Helicase ATP-binding" evidence="3">
    <location>
        <begin position="138"/>
        <end position="295"/>
    </location>
</feature>
<proteinExistence type="predicted"/>
<dbReference type="PANTHER" id="PTHR45766:SF6">
    <property type="entry name" value="SWI_SNF-RELATED MATRIX-ASSOCIATED ACTIN-DEPENDENT REGULATOR OF CHROMATIN SUBFAMILY A-LIKE PROTEIN 1"/>
    <property type="match status" value="1"/>
</dbReference>
<comment type="caution">
    <text evidence="5">The sequence shown here is derived from an EMBL/GenBank/DDBJ whole genome shotgun (WGS) entry which is preliminary data.</text>
</comment>
<dbReference type="Gene3D" id="3.40.50.10810">
    <property type="entry name" value="Tandem AAA-ATPase domain"/>
    <property type="match status" value="1"/>
</dbReference>
<dbReference type="Gene3D" id="3.40.50.300">
    <property type="entry name" value="P-loop containing nucleotide triphosphate hydrolases"/>
    <property type="match status" value="1"/>
</dbReference>
<dbReference type="InterPro" id="IPR001650">
    <property type="entry name" value="Helicase_C-like"/>
</dbReference>
<dbReference type="GO" id="GO:0031297">
    <property type="term" value="P:replication fork processing"/>
    <property type="evidence" value="ECO:0007669"/>
    <property type="project" value="TreeGrafter"/>
</dbReference>
<evidence type="ECO:0000313" key="6">
    <source>
        <dbReference type="Proteomes" id="UP000241426"/>
    </source>
</evidence>
<sequence>MHWILGTNMHPFHLKSDYGVLQVSFPNSGWKVDKIRPLKMQSVSDLDNIRYETGISRAMEVIEHIKSFGGSMIVSKELQDSLNVNEEGFTEEEQNEDRQYYHNHPSFAEHPSDKFREIAKGLYPAELPPRDYQLGGVERAIDLGGRAILADEMGLGKTLQAIILATYYKEFAPVLIIAPASLPFSLKEEFLKFSNWLNSDEIIILDKGSKIANETISICTYKYASTHVEQLKDFLNVGGVVIADEGHTIGNMDTQLGSAAVELMIFAKYVFILTGTPILNRVISLHPLLYALDPVRWESKYDFANRYCEGHWIQIGKNKRTFSCDGCSNSQELMKILRDKYMIRRLKKDVGQQLPDKIRKTVILNASKEDENFDGFIERLRSIATPILISNDLSPRQSLEAVKQALDEENLVLGVSTDSFSEKSDPIFKMFIDYSVAKIPGIVDWISDKINADPDIAMLVFSFHREVQNKIKEAIDKRFPNFGSIKIDGTVLPKKRQELKEKFQNDDTVRFSYLTYGAGYAGLTLTKANFVVSTQLPWSPEIAVQAEDRAHRIGQMKSVNIAYLISRNKFEQYLMKMLEAKSRVSTSVLDGSRGTKFKMDNTVDDSSDELSFDGQDILLALLFMLRDEIKNNNSVKK</sequence>
<evidence type="ECO:0000256" key="2">
    <source>
        <dbReference type="ARBA" id="ARBA00022806"/>
    </source>
</evidence>
<dbReference type="CDD" id="cd18793">
    <property type="entry name" value="SF2_C_SNF"/>
    <property type="match status" value="1"/>
</dbReference>
<dbReference type="PROSITE" id="PS51194">
    <property type="entry name" value="HELICASE_CTER"/>
    <property type="match status" value="1"/>
</dbReference>
<dbReference type="InterPro" id="IPR027417">
    <property type="entry name" value="P-loop_NTPase"/>
</dbReference>
<dbReference type="PROSITE" id="PS51192">
    <property type="entry name" value="HELICASE_ATP_BIND_1"/>
    <property type="match status" value="1"/>
</dbReference>
<dbReference type="InterPro" id="IPR049730">
    <property type="entry name" value="SNF2/RAD54-like_C"/>
</dbReference>
<evidence type="ECO:0000256" key="1">
    <source>
        <dbReference type="ARBA" id="ARBA00022801"/>
    </source>
</evidence>
<dbReference type="AlphaFoldDB" id="A0A2T3KN14"/>
<organism evidence="5 6">
    <name type="scientific">Photobacterium kishitanii</name>
    <dbReference type="NCBI Taxonomy" id="318456"/>
    <lineage>
        <taxon>Bacteria</taxon>
        <taxon>Pseudomonadati</taxon>
        <taxon>Pseudomonadota</taxon>
        <taxon>Gammaproteobacteria</taxon>
        <taxon>Vibrionales</taxon>
        <taxon>Vibrionaceae</taxon>
        <taxon>Photobacterium</taxon>
    </lineage>
</organism>
<evidence type="ECO:0008006" key="7">
    <source>
        <dbReference type="Google" id="ProtNLM"/>
    </source>
</evidence>
<dbReference type="SMART" id="SM00490">
    <property type="entry name" value="HELICc"/>
    <property type="match status" value="1"/>
</dbReference>
<dbReference type="RefSeq" id="WP_107288917.1">
    <property type="nucleotide sequence ID" value="NZ_PYNF01000002.1"/>
</dbReference>
<dbReference type="GO" id="GO:0005524">
    <property type="term" value="F:ATP binding"/>
    <property type="evidence" value="ECO:0007669"/>
    <property type="project" value="InterPro"/>
</dbReference>
<dbReference type="SUPFAM" id="SSF52540">
    <property type="entry name" value="P-loop containing nucleoside triphosphate hydrolases"/>
    <property type="match status" value="2"/>
</dbReference>
<accession>A0A2T3KN14</accession>
<dbReference type="InterPro" id="IPR014001">
    <property type="entry name" value="Helicase_ATP-bd"/>
</dbReference>
<dbReference type="Pfam" id="PF00176">
    <property type="entry name" value="SNF2-rel_dom"/>
    <property type="match status" value="1"/>
</dbReference>
<keyword evidence="2" id="KW-0067">ATP-binding</keyword>
<dbReference type="PANTHER" id="PTHR45766">
    <property type="entry name" value="DNA ANNEALING HELICASE AND ENDONUCLEASE ZRANB3 FAMILY MEMBER"/>
    <property type="match status" value="1"/>
</dbReference>
<dbReference type="Proteomes" id="UP000241426">
    <property type="component" value="Unassembled WGS sequence"/>
</dbReference>
<dbReference type="SMART" id="SM00487">
    <property type="entry name" value="DEXDc"/>
    <property type="match status" value="1"/>
</dbReference>
<keyword evidence="2" id="KW-0547">Nucleotide-binding</keyword>
<gene>
    <name evidence="5" type="ORF">C9J27_03970</name>
</gene>
<dbReference type="GO" id="GO:0004386">
    <property type="term" value="F:helicase activity"/>
    <property type="evidence" value="ECO:0007669"/>
    <property type="project" value="UniProtKB-KW"/>
</dbReference>
<name>A0A2T3KN14_9GAMM</name>
<dbReference type="EMBL" id="PYNF01000002">
    <property type="protein sequence ID" value="PSV01190.1"/>
    <property type="molecule type" value="Genomic_DNA"/>
</dbReference>
<dbReference type="Pfam" id="PF00271">
    <property type="entry name" value="Helicase_C"/>
    <property type="match status" value="1"/>
</dbReference>
<evidence type="ECO:0000259" key="4">
    <source>
        <dbReference type="PROSITE" id="PS51194"/>
    </source>
</evidence>
<reference evidence="5 6" key="1">
    <citation type="submission" date="2018-01" db="EMBL/GenBank/DDBJ databases">
        <title>Whole genome sequencing of Histamine producing bacteria.</title>
        <authorList>
            <person name="Butler K."/>
        </authorList>
    </citation>
    <scope>NUCLEOTIDE SEQUENCE [LARGE SCALE GENOMIC DNA]</scope>
    <source>
        <strain evidence="5 6">FS-7.2</strain>
    </source>
</reference>
<dbReference type="InterPro" id="IPR038718">
    <property type="entry name" value="SNF2-like_sf"/>
</dbReference>
<keyword evidence="2" id="KW-0347">Helicase</keyword>
<dbReference type="InterPro" id="IPR000330">
    <property type="entry name" value="SNF2_N"/>
</dbReference>
<dbReference type="GO" id="GO:0016787">
    <property type="term" value="F:hydrolase activity"/>
    <property type="evidence" value="ECO:0007669"/>
    <property type="project" value="UniProtKB-KW"/>
</dbReference>
<dbReference type="GO" id="GO:0006281">
    <property type="term" value="P:DNA repair"/>
    <property type="evidence" value="ECO:0007669"/>
    <property type="project" value="TreeGrafter"/>
</dbReference>
<feature type="domain" description="Helicase C-terminal" evidence="4">
    <location>
        <begin position="438"/>
        <end position="603"/>
    </location>
</feature>
<evidence type="ECO:0000259" key="3">
    <source>
        <dbReference type="PROSITE" id="PS51192"/>
    </source>
</evidence>
<keyword evidence="1" id="KW-0378">Hydrolase</keyword>
<protein>
    <recommendedName>
        <fullName evidence="7">ATP-dependent helicase</fullName>
    </recommendedName>
</protein>